<evidence type="ECO:0000256" key="3">
    <source>
        <dbReference type="RuleBase" id="RU000363"/>
    </source>
</evidence>
<keyword evidence="2" id="KW-0560">Oxidoreductase</keyword>
<evidence type="ECO:0000256" key="1">
    <source>
        <dbReference type="ARBA" id="ARBA00006484"/>
    </source>
</evidence>
<comment type="similarity">
    <text evidence="1 3">Belongs to the short-chain dehydrogenases/reductases (SDR) family.</text>
</comment>
<evidence type="ECO:0000256" key="2">
    <source>
        <dbReference type="ARBA" id="ARBA00023002"/>
    </source>
</evidence>
<sequence length="256" mass="27162">MTTVLITGCSSGFGLETAKYFLERGWNVVATMRKPREDLLPASERLRVLPLDVTDAKSIAECVAAAGPIDVLVNNAGVGFFNPLEGTSAENARLIFKTNTLGTMAMTQAVLPQFRERRAGVIVNVSSSVTVAPLHLLSVYTASKAAVNAFSESVALELEPFGIRVRIVLPGRAPETDFGQNARALMAGGIPEPYGDIAEAVFAKWAQQPVDEVTHAIDVAEAVWRAATDPNCPMRLPAGADAVALAARVGRESVMA</sequence>
<dbReference type="InterPro" id="IPR036291">
    <property type="entry name" value="NAD(P)-bd_dom_sf"/>
</dbReference>
<dbReference type="CDD" id="cd05374">
    <property type="entry name" value="17beta-HSD-like_SDR_c"/>
    <property type="match status" value="1"/>
</dbReference>
<comment type="caution">
    <text evidence="5">The sequence shown here is derived from an EMBL/GenBank/DDBJ whole genome shotgun (WGS) entry which is preliminary data.</text>
</comment>
<dbReference type="Pfam" id="PF00106">
    <property type="entry name" value="adh_short"/>
    <property type="match status" value="1"/>
</dbReference>
<accession>A0A1I4W6H2</accession>
<evidence type="ECO:0000313" key="5">
    <source>
        <dbReference type="EMBL" id="PKR87906.1"/>
    </source>
</evidence>
<dbReference type="InterPro" id="IPR051911">
    <property type="entry name" value="SDR_oxidoreductase"/>
</dbReference>
<feature type="domain" description="Ketoreductase" evidence="4">
    <location>
        <begin position="2"/>
        <end position="173"/>
    </location>
</feature>
<dbReference type="RefSeq" id="WP_101290645.1">
    <property type="nucleotide sequence ID" value="NZ_FOUQ01000015.1"/>
</dbReference>
<dbReference type="InterPro" id="IPR020904">
    <property type="entry name" value="Sc_DH/Rdtase_CS"/>
</dbReference>
<keyword evidence="6" id="KW-1185">Reference proteome</keyword>
<dbReference type="PRINTS" id="PR00080">
    <property type="entry name" value="SDRFAMILY"/>
</dbReference>
<dbReference type="SUPFAM" id="SSF51735">
    <property type="entry name" value="NAD(P)-binding Rossmann-fold domains"/>
    <property type="match status" value="1"/>
</dbReference>
<dbReference type="AlphaFoldDB" id="A0A1I4W6H2"/>
<dbReference type="PANTHER" id="PTHR43976">
    <property type="entry name" value="SHORT CHAIN DEHYDROGENASE"/>
    <property type="match status" value="1"/>
</dbReference>
<dbReference type="Proteomes" id="UP000233491">
    <property type="component" value="Unassembled WGS sequence"/>
</dbReference>
<organism evidence="5 6">
    <name type="scientific">Pleomorphomonas diazotrophica</name>
    <dbReference type="NCBI Taxonomy" id="1166257"/>
    <lineage>
        <taxon>Bacteria</taxon>
        <taxon>Pseudomonadati</taxon>
        <taxon>Pseudomonadota</taxon>
        <taxon>Alphaproteobacteria</taxon>
        <taxon>Hyphomicrobiales</taxon>
        <taxon>Pleomorphomonadaceae</taxon>
        <taxon>Pleomorphomonas</taxon>
    </lineage>
</organism>
<dbReference type="Gene3D" id="3.40.50.720">
    <property type="entry name" value="NAD(P)-binding Rossmann-like Domain"/>
    <property type="match status" value="1"/>
</dbReference>
<dbReference type="SMART" id="SM00822">
    <property type="entry name" value="PKS_KR"/>
    <property type="match status" value="1"/>
</dbReference>
<dbReference type="PROSITE" id="PS00061">
    <property type="entry name" value="ADH_SHORT"/>
    <property type="match status" value="1"/>
</dbReference>
<name>A0A1I4W6H2_9HYPH</name>
<dbReference type="InterPro" id="IPR002347">
    <property type="entry name" value="SDR_fam"/>
</dbReference>
<dbReference type="EMBL" id="PJNW01000015">
    <property type="protein sequence ID" value="PKR87906.1"/>
    <property type="molecule type" value="Genomic_DNA"/>
</dbReference>
<dbReference type="GO" id="GO:0016491">
    <property type="term" value="F:oxidoreductase activity"/>
    <property type="evidence" value="ECO:0007669"/>
    <property type="project" value="UniProtKB-KW"/>
</dbReference>
<evidence type="ECO:0000259" key="4">
    <source>
        <dbReference type="SMART" id="SM00822"/>
    </source>
</evidence>
<reference evidence="5 6" key="1">
    <citation type="submission" date="2017-12" db="EMBL/GenBank/DDBJ databases">
        <title>Anaerobic carbon monoxide metabolism by Pleomorphomonas carboxyditropha sp. nov., a new mesophilic hydrogenogenic carboxidotroph.</title>
        <authorList>
            <person name="Esquivel-Elizondo S."/>
            <person name="Krajmalnik-Brown R."/>
        </authorList>
    </citation>
    <scope>NUCLEOTIDE SEQUENCE [LARGE SCALE GENOMIC DNA]</scope>
    <source>
        <strain evidence="5 6">R5-392</strain>
    </source>
</reference>
<proteinExistence type="inferred from homology"/>
<dbReference type="InterPro" id="IPR057326">
    <property type="entry name" value="KR_dom"/>
</dbReference>
<evidence type="ECO:0000313" key="6">
    <source>
        <dbReference type="Proteomes" id="UP000233491"/>
    </source>
</evidence>
<dbReference type="PANTHER" id="PTHR43976:SF16">
    <property type="entry name" value="SHORT-CHAIN DEHYDROGENASE_REDUCTASE FAMILY PROTEIN"/>
    <property type="match status" value="1"/>
</dbReference>
<gene>
    <name evidence="5" type="ORF">CXZ10_17425</name>
</gene>
<dbReference type="PRINTS" id="PR00081">
    <property type="entry name" value="GDHRDH"/>
</dbReference>
<dbReference type="OrthoDB" id="9793825at2"/>
<protein>
    <submittedName>
        <fullName evidence="5">Short-chain dehydrogenase/reductase</fullName>
    </submittedName>
</protein>